<dbReference type="InterPro" id="IPR056884">
    <property type="entry name" value="NPHP3-like_N"/>
</dbReference>
<dbReference type="Pfam" id="PF24883">
    <property type="entry name" value="NPHP3_N"/>
    <property type="match status" value="1"/>
</dbReference>
<dbReference type="InterPro" id="IPR027417">
    <property type="entry name" value="P-loop_NTPase"/>
</dbReference>
<keyword evidence="5" id="KW-1185">Reference proteome</keyword>
<feature type="region of interest" description="Disordered" evidence="2">
    <location>
        <begin position="118"/>
        <end position="138"/>
    </location>
</feature>
<evidence type="ECO:0000313" key="5">
    <source>
        <dbReference type="Proteomes" id="UP001221142"/>
    </source>
</evidence>
<feature type="non-terminal residue" evidence="4">
    <location>
        <position position="382"/>
    </location>
</feature>
<keyword evidence="1" id="KW-0677">Repeat</keyword>
<evidence type="ECO:0000313" key="4">
    <source>
        <dbReference type="EMBL" id="KAJ7651009.1"/>
    </source>
</evidence>
<accession>A0AAD7CKQ6</accession>
<gene>
    <name evidence="4" type="ORF">FB45DRAFT_997720</name>
</gene>
<feature type="domain" description="Nephrocystin 3-like N-terminal" evidence="3">
    <location>
        <begin position="329"/>
        <end position="378"/>
    </location>
</feature>
<evidence type="ECO:0000256" key="1">
    <source>
        <dbReference type="ARBA" id="ARBA00022737"/>
    </source>
</evidence>
<dbReference type="AlphaFoldDB" id="A0AAD7CKQ6"/>
<reference evidence="4" key="1">
    <citation type="submission" date="2023-03" db="EMBL/GenBank/DDBJ databases">
        <title>Massive genome expansion in bonnet fungi (Mycena s.s.) driven by repeated elements and novel gene families across ecological guilds.</title>
        <authorList>
            <consortium name="Lawrence Berkeley National Laboratory"/>
            <person name="Harder C.B."/>
            <person name="Miyauchi S."/>
            <person name="Viragh M."/>
            <person name="Kuo A."/>
            <person name="Thoen E."/>
            <person name="Andreopoulos B."/>
            <person name="Lu D."/>
            <person name="Skrede I."/>
            <person name="Drula E."/>
            <person name="Henrissat B."/>
            <person name="Morin E."/>
            <person name="Kohler A."/>
            <person name="Barry K."/>
            <person name="LaButti K."/>
            <person name="Morin E."/>
            <person name="Salamov A."/>
            <person name="Lipzen A."/>
            <person name="Mereny Z."/>
            <person name="Hegedus B."/>
            <person name="Baldrian P."/>
            <person name="Stursova M."/>
            <person name="Weitz H."/>
            <person name="Taylor A."/>
            <person name="Grigoriev I.V."/>
            <person name="Nagy L.G."/>
            <person name="Martin F."/>
            <person name="Kauserud H."/>
        </authorList>
    </citation>
    <scope>NUCLEOTIDE SEQUENCE</scope>
    <source>
        <strain evidence="4">9284</strain>
    </source>
</reference>
<dbReference type="Proteomes" id="UP001221142">
    <property type="component" value="Unassembled WGS sequence"/>
</dbReference>
<dbReference type="EMBL" id="JARKIF010000001">
    <property type="protein sequence ID" value="KAJ7651009.1"/>
    <property type="molecule type" value="Genomic_DNA"/>
</dbReference>
<protein>
    <recommendedName>
        <fullName evidence="3">Nephrocystin 3-like N-terminal domain-containing protein</fullName>
    </recommendedName>
</protein>
<sequence>MSMKTYSLLVQSADQLPWKLRPHFHVKVTGCSPEVNTELVSSHKPQWNYESNICPTATQLIFQLHHKTKLICQGTFNFEDLLQKSQTAHIIELSLSKPGNKKLGRLWIRLTESQEHSETQDTVALDQTPAAASSGAVPDAETWRQDIGKKVKQTWQGLHQITKIIAPLVPEPFNTPFEIFNTISDVAVEYMENKEAVEDALVKLSVQLVEVEGVLLDSEKYNIDITASSEELADLVIKQAVEMQNIQSKATAKKIFEQHEITGKISQCIDILKQGTGKYHRRMSQAIARDVKKNVDFALASMLPSFAARALFDADTGAATSPRRACTPGTRKELLEKLENWALDKSPNTSPIFWLSGMAGTGKSTVAYTICRLLQGHKQFGA</sequence>
<dbReference type="SUPFAM" id="SSF52540">
    <property type="entry name" value="P-loop containing nucleoside triphosphate hydrolases"/>
    <property type="match status" value="1"/>
</dbReference>
<organism evidence="4 5">
    <name type="scientific">Roridomyces roridus</name>
    <dbReference type="NCBI Taxonomy" id="1738132"/>
    <lineage>
        <taxon>Eukaryota</taxon>
        <taxon>Fungi</taxon>
        <taxon>Dikarya</taxon>
        <taxon>Basidiomycota</taxon>
        <taxon>Agaricomycotina</taxon>
        <taxon>Agaricomycetes</taxon>
        <taxon>Agaricomycetidae</taxon>
        <taxon>Agaricales</taxon>
        <taxon>Marasmiineae</taxon>
        <taxon>Mycenaceae</taxon>
        <taxon>Roridomyces</taxon>
    </lineage>
</organism>
<evidence type="ECO:0000259" key="3">
    <source>
        <dbReference type="Pfam" id="PF24883"/>
    </source>
</evidence>
<comment type="caution">
    <text evidence="4">The sequence shown here is derived from an EMBL/GenBank/DDBJ whole genome shotgun (WGS) entry which is preliminary data.</text>
</comment>
<proteinExistence type="predicted"/>
<name>A0AAD7CKQ6_9AGAR</name>
<evidence type="ECO:0000256" key="2">
    <source>
        <dbReference type="SAM" id="MobiDB-lite"/>
    </source>
</evidence>